<dbReference type="AlphaFoldDB" id="A0AAD1RY43"/>
<evidence type="ECO:0000313" key="3">
    <source>
        <dbReference type="Proteomes" id="UP001295444"/>
    </source>
</evidence>
<feature type="compositionally biased region" description="Basic and acidic residues" evidence="1">
    <location>
        <begin position="21"/>
        <end position="38"/>
    </location>
</feature>
<evidence type="ECO:0000313" key="2">
    <source>
        <dbReference type="EMBL" id="CAH2283836.1"/>
    </source>
</evidence>
<feature type="compositionally biased region" description="Polar residues" evidence="1">
    <location>
        <begin position="8"/>
        <end position="17"/>
    </location>
</feature>
<sequence>QPGIKTNMEGSLLSNIPTEGDINKRQTEDNQETREGRKEYDQLLRHLDAQFEKLREEIQANTMDIKKEWLTLNVGIHEQKKY</sequence>
<feature type="non-terminal residue" evidence="2">
    <location>
        <position position="1"/>
    </location>
</feature>
<dbReference type="Proteomes" id="UP001295444">
    <property type="component" value="Chromosome 04"/>
</dbReference>
<name>A0AAD1RY43_PELCU</name>
<organism evidence="2 3">
    <name type="scientific">Pelobates cultripes</name>
    <name type="common">Western spadefoot toad</name>
    <dbReference type="NCBI Taxonomy" id="61616"/>
    <lineage>
        <taxon>Eukaryota</taxon>
        <taxon>Metazoa</taxon>
        <taxon>Chordata</taxon>
        <taxon>Craniata</taxon>
        <taxon>Vertebrata</taxon>
        <taxon>Euteleostomi</taxon>
        <taxon>Amphibia</taxon>
        <taxon>Batrachia</taxon>
        <taxon>Anura</taxon>
        <taxon>Pelobatoidea</taxon>
        <taxon>Pelobatidae</taxon>
        <taxon>Pelobates</taxon>
    </lineage>
</organism>
<keyword evidence="3" id="KW-1185">Reference proteome</keyword>
<accession>A0AAD1RY43</accession>
<evidence type="ECO:0000256" key="1">
    <source>
        <dbReference type="SAM" id="MobiDB-lite"/>
    </source>
</evidence>
<protein>
    <submittedName>
        <fullName evidence="2">Uncharacterized protein</fullName>
    </submittedName>
</protein>
<gene>
    <name evidence="2" type="ORF">PECUL_23A023057</name>
</gene>
<reference evidence="2" key="1">
    <citation type="submission" date="2022-03" db="EMBL/GenBank/DDBJ databases">
        <authorList>
            <person name="Alioto T."/>
            <person name="Alioto T."/>
            <person name="Gomez Garrido J."/>
        </authorList>
    </citation>
    <scope>NUCLEOTIDE SEQUENCE</scope>
</reference>
<dbReference type="EMBL" id="OW240915">
    <property type="protein sequence ID" value="CAH2283836.1"/>
    <property type="molecule type" value="Genomic_DNA"/>
</dbReference>
<proteinExistence type="predicted"/>
<feature type="region of interest" description="Disordered" evidence="1">
    <location>
        <begin position="1"/>
        <end position="38"/>
    </location>
</feature>